<feature type="domain" description="Glycosyltransferase Maf N-terminal" evidence="2">
    <location>
        <begin position="5"/>
        <end position="229"/>
    </location>
</feature>
<proteinExistence type="predicted"/>
<reference evidence="3 4" key="1">
    <citation type="submission" date="2018-07" db="EMBL/GenBank/DDBJ databases">
        <title>Genomic Encyclopedia of Type Strains, Phase III (KMG-III): the genomes of soil and plant-associated and newly described type strains.</title>
        <authorList>
            <person name="Whitman W."/>
        </authorList>
    </citation>
    <scope>NUCLEOTIDE SEQUENCE [LARGE SCALE GENOMIC DNA]</scope>
    <source>
        <strain evidence="3 4">CECT 8488</strain>
    </source>
</reference>
<protein>
    <submittedName>
        <fullName evidence="3">Uncharacterized protein DUF115</fullName>
    </submittedName>
</protein>
<dbReference type="RefSeq" id="WP_181905185.1">
    <property type="nucleotide sequence ID" value="NZ_QRDW01000001.1"/>
</dbReference>
<sequence>MNRSLYDSNLDVIKEKEADGRRLAARFRNFRPTDFSLVGEAEAGTLNLVRAGVPFYQPDALTSAAVQVDEYLQSPERYMLDRPSARQDPGTVHSDFRKALYGALDGWELSAEPSSDAGYLVSFGAGSGIAALLLLDRLDVRNLVLVETDPDRLWACLNILPFDGLFQKLEARGGTVRIILEEDPEAAANWALQALRGVDHTLVDGSYIFRERDGDDLIDQAGDHFRVNLTTLAASMGFFEDECLMFANTVANLKRHHFRLMGPSAVSPKTIPALIVGSGPSIDQSIDSIQRNADKTIVISGGTAITIMKRNGIEPDFHTQFENVAMNVDVLEAIEEEVGLKNTILIAPTTVDPRIPGLFKETIFYFRDSLCPTKLFVEMADMVPLSGPTVTNLACRAGISFGITEFLLYGIDLGGPNPETHHSKDSIYEYSKNRMLEATGQTMQEVALADPQNIPVAGNRRDRVYTSRIMILARMFFEKLFTSSNHLKVYNCSDGVRILGTQPVDPKAVNITAGLVEKDVLKKAILDEMPAYEPGAIVSDERIDEFGARLREIFATLKTILARHKARANADADVVFREMYDEIRPLLQQGQEELAHGTDAAARVVANGTVIMIVQTGHFLLRRLDGANQKTHFLEIFCDCFIDVIARMEDELTALLEKALK</sequence>
<dbReference type="Pfam" id="PF01973">
    <property type="entry name" value="MptE-like"/>
    <property type="match status" value="1"/>
</dbReference>
<evidence type="ECO:0000259" key="2">
    <source>
        <dbReference type="Pfam" id="PF20157"/>
    </source>
</evidence>
<gene>
    <name evidence="3" type="ORF">DFP90_101900</name>
</gene>
<dbReference type="InterPro" id="IPR045376">
    <property type="entry name" value="Maf_N"/>
</dbReference>
<evidence type="ECO:0000313" key="3">
    <source>
        <dbReference type="EMBL" id="RED54097.1"/>
    </source>
</evidence>
<comment type="caution">
    <text evidence="3">The sequence shown here is derived from an EMBL/GenBank/DDBJ whole genome shotgun (WGS) entry which is preliminary data.</text>
</comment>
<dbReference type="Proteomes" id="UP000256845">
    <property type="component" value="Unassembled WGS sequence"/>
</dbReference>
<dbReference type="AlphaFoldDB" id="A0A3D9HX73"/>
<dbReference type="EMBL" id="QRDW01000001">
    <property type="protein sequence ID" value="RED54097.1"/>
    <property type="molecule type" value="Genomic_DNA"/>
</dbReference>
<accession>A0A3D9HX73</accession>
<dbReference type="PANTHER" id="PTHR41786">
    <property type="entry name" value="MOTILITY ACCESSORY FACTOR MAF"/>
    <property type="match status" value="1"/>
</dbReference>
<name>A0A3D9HX73_9PROT</name>
<organism evidence="3 4">
    <name type="scientific">Aestuariispira insulae</name>
    <dbReference type="NCBI Taxonomy" id="1461337"/>
    <lineage>
        <taxon>Bacteria</taxon>
        <taxon>Pseudomonadati</taxon>
        <taxon>Pseudomonadota</taxon>
        <taxon>Alphaproteobacteria</taxon>
        <taxon>Rhodospirillales</taxon>
        <taxon>Kiloniellaceae</taxon>
        <taxon>Aestuariispira</taxon>
    </lineage>
</organism>
<dbReference type="InterPro" id="IPR002826">
    <property type="entry name" value="MptE-like"/>
</dbReference>
<evidence type="ECO:0000259" key="1">
    <source>
        <dbReference type="Pfam" id="PF01973"/>
    </source>
</evidence>
<feature type="domain" description="6-hydroxymethylpterin diphosphokinase MptE-like" evidence="1">
    <location>
        <begin position="268"/>
        <end position="414"/>
    </location>
</feature>
<dbReference type="PANTHER" id="PTHR41786:SF1">
    <property type="entry name" value="6-HYDROXYMETHYLPTERIN DIPHOSPHOKINASE MPTE-LIKE DOMAIN-CONTAINING PROTEIN"/>
    <property type="match status" value="1"/>
</dbReference>
<evidence type="ECO:0000313" key="4">
    <source>
        <dbReference type="Proteomes" id="UP000256845"/>
    </source>
</evidence>
<keyword evidence="4" id="KW-1185">Reference proteome</keyword>
<dbReference type="Pfam" id="PF20157">
    <property type="entry name" value="Maf_flag10_N"/>
    <property type="match status" value="1"/>
</dbReference>